<organism evidence="3 4">
    <name type="scientific">Stenomitos frigidus ULC18</name>
    <dbReference type="NCBI Taxonomy" id="2107698"/>
    <lineage>
        <taxon>Bacteria</taxon>
        <taxon>Bacillati</taxon>
        <taxon>Cyanobacteriota</taxon>
        <taxon>Cyanophyceae</taxon>
        <taxon>Leptolyngbyales</taxon>
        <taxon>Leptolyngbyaceae</taxon>
        <taxon>Stenomitos</taxon>
    </lineage>
</organism>
<name>A0A2T1ENY4_9CYAN</name>
<feature type="signal peptide" evidence="2">
    <location>
        <begin position="1"/>
        <end position="20"/>
    </location>
</feature>
<evidence type="ECO:0000256" key="1">
    <source>
        <dbReference type="SAM" id="MobiDB-lite"/>
    </source>
</evidence>
<keyword evidence="4" id="KW-1185">Reference proteome</keyword>
<proteinExistence type="predicted"/>
<evidence type="ECO:0000313" key="3">
    <source>
        <dbReference type="EMBL" id="PSB34449.1"/>
    </source>
</evidence>
<feature type="chain" id="PRO_5015560394" description="DUF1190 domain-containing protein" evidence="2">
    <location>
        <begin position="21"/>
        <end position="284"/>
    </location>
</feature>
<dbReference type="Proteomes" id="UP000239576">
    <property type="component" value="Unassembled WGS sequence"/>
</dbReference>
<reference evidence="4" key="1">
    <citation type="submission" date="2018-02" db="EMBL/GenBank/DDBJ databases">
        <authorList>
            <person name="Moore K."/>
            <person name="Momper L."/>
        </authorList>
    </citation>
    <scope>NUCLEOTIDE SEQUENCE [LARGE SCALE GENOMIC DNA]</scope>
    <source>
        <strain evidence="4">ULC18</strain>
    </source>
</reference>
<gene>
    <name evidence="3" type="ORF">C7B82_03040</name>
</gene>
<accession>A0A2T1ENY4</accession>
<protein>
    <recommendedName>
        <fullName evidence="5">DUF1190 domain-containing protein</fullName>
    </recommendedName>
</protein>
<reference evidence="3 4" key="2">
    <citation type="submission" date="2018-03" db="EMBL/GenBank/DDBJ databases">
        <title>The ancient ancestry and fast evolution of plastids.</title>
        <authorList>
            <person name="Moore K.R."/>
            <person name="Magnabosco C."/>
            <person name="Momper L."/>
            <person name="Gold D.A."/>
            <person name="Bosak T."/>
            <person name="Fournier G.P."/>
        </authorList>
    </citation>
    <scope>NUCLEOTIDE SEQUENCE [LARGE SCALE GENOMIC DNA]</scope>
    <source>
        <strain evidence="3 4">ULC18</strain>
    </source>
</reference>
<feature type="compositionally biased region" description="Low complexity" evidence="1">
    <location>
        <begin position="259"/>
        <end position="284"/>
    </location>
</feature>
<sequence>MLRKLLLVSMALTLIWTSVGCGNPLADDRKTDTRSQTEQARTVAQTKLSDGEYSVQQATYNDDGGEYNVMLLNTKPGESSVFRATNVPMARLTEEEVSSGKKSYLKVENGQPALHLTEDFKLEYVHNVTETQTDPQSGRQETVVVRQESNFWAPFAGALAGQALGSLLFRPQYYVPPMYQPGVPLAGYGGYGSSYNQAVNSYQSRYQAPPAEVRTRQLRTTGQLRTPTSSTARSRNTGQYDRSTGSGYGNSTLRRSERSSGSYRSSPNKGFGSSRSRSFGSRRR</sequence>
<comment type="caution">
    <text evidence="3">The sequence shown here is derived from an EMBL/GenBank/DDBJ whole genome shotgun (WGS) entry which is preliminary data.</text>
</comment>
<evidence type="ECO:0008006" key="5">
    <source>
        <dbReference type="Google" id="ProtNLM"/>
    </source>
</evidence>
<dbReference type="PROSITE" id="PS51257">
    <property type="entry name" value="PROKAR_LIPOPROTEIN"/>
    <property type="match status" value="1"/>
</dbReference>
<feature type="region of interest" description="Disordered" evidence="1">
    <location>
        <begin position="206"/>
        <end position="284"/>
    </location>
</feature>
<keyword evidence="2" id="KW-0732">Signal</keyword>
<evidence type="ECO:0000313" key="4">
    <source>
        <dbReference type="Proteomes" id="UP000239576"/>
    </source>
</evidence>
<dbReference type="AlphaFoldDB" id="A0A2T1ENY4"/>
<dbReference type="OrthoDB" id="462679at2"/>
<feature type="compositionally biased region" description="Polar residues" evidence="1">
    <location>
        <begin position="227"/>
        <end position="253"/>
    </location>
</feature>
<evidence type="ECO:0000256" key="2">
    <source>
        <dbReference type="SAM" id="SignalP"/>
    </source>
</evidence>
<dbReference type="EMBL" id="PVWK01000014">
    <property type="protein sequence ID" value="PSB34449.1"/>
    <property type="molecule type" value="Genomic_DNA"/>
</dbReference>